<dbReference type="Proteomes" id="UP001202479">
    <property type="component" value="Unassembled WGS sequence"/>
</dbReference>
<evidence type="ECO:0000256" key="6">
    <source>
        <dbReference type="ARBA" id="ARBA00022824"/>
    </source>
</evidence>
<evidence type="ECO:0000256" key="1">
    <source>
        <dbReference type="ARBA" id="ARBA00004406"/>
    </source>
</evidence>
<dbReference type="Pfam" id="PF17078">
    <property type="entry name" value="SHE3"/>
    <property type="match status" value="1"/>
</dbReference>
<feature type="region of interest" description="Disordered" evidence="12">
    <location>
        <begin position="295"/>
        <end position="436"/>
    </location>
</feature>
<keyword evidence="14" id="KW-1185">Reference proteome</keyword>
<dbReference type="EMBL" id="JAHUZD010000071">
    <property type="protein sequence ID" value="KAI3404974.2"/>
    <property type="molecule type" value="Genomic_DNA"/>
</dbReference>
<feature type="region of interest" description="Disordered" evidence="12">
    <location>
        <begin position="1"/>
        <end position="22"/>
    </location>
</feature>
<evidence type="ECO:0000256" key="9">
    <source>
        <dbReference type="ARBA" id="ARBA00023136"/>
    </source>
</evidence>
<keyword evidence="6 11" id="KW-0256">Endoplasmic reticulum</keyword>
<keyword evidence="8 11" id="KW-0175">Coiled coil</keyword>
<dbReference type="AlphaFoldDB" id="A0AAI9SYG6"/>
<organism evidence="13 14">
    <name type="scientific">Candida oxycetoniae</name>
    <dbReference type="NCBI Taxonomy" id="497107"/>
    <lineage>
        <taxon>Eukaryota</taxon>
        <taxon>Fungi</taxon>
        <taxon>Dikarya</taxon>
        <taxon>Ascomycota</taxon>
        <taxon>Saccharomycotina</taxon>
        <taxon>Pichiomycetes</taxon>
        <taxon>Debaryomycetaceae</taxon>
        <taxon>Candida/Lodderomyces clade</taxon>
        <taxon>Candida</taxon>
    </lineage>
</organism>
<feature type="compositionally biased region" description="Polar residues" evidence="12">
    <location>
        <begin position="357"/>
        <end position="382"/>
    </location>
</feature>
<evidence type="ECO:0000256" key="10">
    <source>
        <dbReference type="ARBA" id="ARBA00024975"/>
    </source>
</evidence>
<evidence type="ECO:0000256" key="4">
    <source>
        <dbReference type="ARBA" id="ARBA00022448"/>
    </source>
</evidence>
<keyword evidence="7 11" id="KW-0694">RNA-binding</keyword>
<name>A0AAI9SYG6_9ASCO</name>
<dbReference type="GO" id="GO:0048309">
    <property type="term" value="P:endoplasmic reticulum inheritance"/>
    <property type="evidence" value="ECO:0007669"/>
    <property type="project" value="InterPro"/>
</dbReference>
<comment type="similarity">
    <text evidence="2 11">Belongs to the SHE3 family.</text>
</comment>
<feature type="compositionally biased region" description="Low complexity" evidence="12">
    <location>
        <begin position="1"/>
        <end position="19"/>
    </location>
</feature>
<evidence type="ECO:0000256" key="7">
    <source>
        <dbReference type="ARBA" id="ARBA00022884"/>
    </source>
</evidence>
<dbReference type="GO" id="GO:0003723">
    <property type="term" value="F:RNA binding"/>
    <property type="evidence" value="ECO:0007669"/>
    <property type="project" value="UniProtKB-KW"/>
</dbReference>
<reference evidence="13" key="1">
    <citation type="journal article" date="2022" name="DNA Res.">
        <title>Genome analysis of five recently described species of the CUG-Ser clade uncovers Candida theae as a new hybrid lineage with pathogenic potential in the Candida parapsilosis species complex.</title>
        <authorList>
            <person name="Mixao V."/>
            <person name="Del Olmo V."/>
            <person name="Hegedusova E."/>
            <person name="Saus E."/>
            <person name="Pryszcz L."/>
            <person name="Cillingova A."/>
            <person name="Nosek J."/>
            <person name="Gabaldon T."/>
        </authorList>
    </citation>
    <scope>NUCLEOTIDE SEQUENCE</scope>
    <source>
        <strain evidence="13">CBS 10844</strain>
    </source>
</reference>
<proteinExistence type="inferred from homology"/>
<comment type="function">
    <text evidence="10">RNA-binding protein that binds specific mRNAs including the ASH1 mRNA, coding for a repressor of the HO endonuclease. Part of the mRNA localization machinery that restricts accumulation of certain proteins to the bud and in the daughter cell. Required for the delivery of cortical endoplasmic reticulum into the emerging bud.</text>
</comment>
<comment type="caution">
    <text evidence="13">The sequence shown here is derived from an EMBL/GenBank/DDBJ whole genome shotgun (WGS) entry which is preliminary data.</text>
</comment>
<evidence type="ECO:0000256" key="5">
    <source>
        <dbReference type="ARBA" id="ARBA00022816"/>
    </source>
</evidence>
<evidence type="ECO:0000256" key="12">
    <source>
        <dbReference type="SAM" id="MobiDB-lite"/>
    </source>
</evidence>
<dbReference type="GO" id="GO:0005789">
    <property type="term" value="C:endoplasmic reticulum membrane"/>
    <property type="evidence" value="ECO:0007669"/>
    <property type="project" value="UniProtKB-SubCell"/>
</dbReference>
<comment type="subcellular location">
    <subcellularLocation>
        <location evidence="1 11">Endoplasmic reticulum membrane</location>
        <topology evidence="1 11">Peripheral membrane protein</topology>
    </subcellularLocation>
</comment>
<evidence type="ECO:0000256" key="8">
    <source>
        <dbReference type="ARBA" id="ARBA00023054"/>
    </source>
</evidence>
<evidence type="ECO:0000313" key="13">
    <source>
        <dbReference type="EMBL" id="KAI3404974.2"/>
    </source>
</evidence>
<sequence length="436" mass="48911">MTSTPETSPSKGKSSGSSSRVIDSLQKSIDELSLEIARLKTTNQELGKKNQIINGKNESYLDQLANLKHENDMLSALLKRKERRILDLEDQNSEMLNSIENLNLSTKQMKIKFETLNDTNLQSIAEHERLKISYEALVASCQEYKQHYRLELDALQREFDNYKAENYRQWEELQKKTESNDMDIDVLLNSMNNKKKSMDNIYITKNTKILTMLTTLANLVKTHGLESKDILSCNNQVIESLLEKYPDLQEKIKEKEKIEIDIAAILADSHDTLNNISFDDEDTILIASPELAANGSSNINSPHNHQQQFSHHNRKKLSIPHNLRKKNNSFNNNNNNTNKQNSFSNSPSQLSSLWNQGNNSTSLHQQRNPSGQKKQPTVNHNIVNIPPRPNSIGNRSGNSGGGGGGGNSGGNSGSGNGGSGYRRRSGQFHKKVVSQA</sequence>
<feature type="compositionally biased region" description="Low complexity" evidence="12">
    <location>
        <begin position="328"/>
        <end position="356"/>
    </location>
</feature>
<keyword evidence="5 11" id="KW-0509">mRNA transport</keyword>
<gene>
    <name evidence="11" type="primary">SHE3</name>
    <name evidence="13" type="ORF">KGF56_002225</name>
</gene>
<evidence type="ECO:0000256" key="2">
    <source>
        <dbReference type="ARBA" id="ARBA00008123"/>
    </source>
</evidence>
<feature type="coiled-coil region" evidence="11">
    <location>
        <begin position="22"/>
        <end position="105"/>
    </location>
</feature>
<evidence type="ECO:0000313" key="14">
    <source>
        <dbReference type="Proteomes" id="UP001202479"/>
    </source>
</evidence>
<protein>
    <recommendedName>
        <fullName evidence="3 11">SWI5-dependent HO expression protein 3</fullName>
    </recommendedName>
</protein>
<feature type="compositionally biased region" description="Basic residues" evidence="12">
    <location>
        <begin position="421"/>
        <end position="436"/>
    </location>
</feature>
<keyword evidence="9 11" id="KW-0472">Membrane</keyword>
<evidence type="ECO:0000256" key="11">
    <source>
        <dbReference type="RuleBase" id="RU362142"/>
    </source>
</evidence>
<evidence type="ECO:0000256" key="3">
    <source>
        <dbReference type="ARBA" id="ARBA00019884"/>
    </source>
</evidence>
<dbReference type="InterPro" id="IPR031398">
    <property type="entry name" value="She3"/>
</dbReference>
<dbReference type="GO" id="GO:0051028">
    <property type="term" value="P:mRNA transport"/>
    <property type="evidence" value="ECO:0007669"/>
    <property type="project" value="UniProtKB-UniRule"/>
</dbReference>
<feature type="compositionally biased region" description="Gly residues" evidence="12">
    <location>
        <begin position="398"/>
        <end position="420"/>
    </location>
</feature>
<accession>A0AAI9SYG6</accession>
<feature type="compositionally biased region" description="Polar residues" evidence="12">
    <location>
        <begin position="295"/>
        <end position="310"/>
    </location>
</feature>
<keyword evidence="4 11" id="KW-0813">Transport</keyword>
<feature type="compositionally biased region" description="Basic residues" evidence="12">
    <location>
        <begin position="311"/>
        <end position="327"/>
    </location>
</feature>